<evidence type="ECO:0000256" key="2">
    <source>
        <dbReference type="ARBA" id="ARBA00022723"/>
    </source>
</evidence>
<dbReference type="GO" id="GO:0046872">
    <property type="term" value="F:metal ion binding"/>
    <property type="evidence" value="ECO:0007669"/>
    <property type="project" value="UniProtKB-KW"/>
</dbReference>
<evidence type="ECO:0000256" key="4">
    <source>
        <dbReference type="ARBA" id="ARBA00022842"/>
    </source>
</evidence>
<comment type="catalytic activity">
    <reaction evidence="6">
        <text>D-fructose + ATP = D-fructose 6-phosphate + ADP + H(+)</text>
        <dbReference type="Rhea" id="RHEA:16125"/>
        <dbReference type="ChEBI" id="CHEBI:15378"/>
        <dbReference type="ChEBI" id="CHEBI:30616"/>
        <dbReference type="ChEBI" id="CHEBI:37721"/>
        <dbReference type="ChEBI" id="CHEBI:61527"/>
        <dbReference type="ChEBI" id="CHEBI:456216"/>
        <dbReference type="EC" id="2.7.1.4"/>
    </reaction>
</comment>
<dbReference type="InterPro" id="IPR000600">
    <property type="entry name" value="ROK"/>
</dbReference>
<evidence type="ECO:0000256" key="5">
    <source>
        <dbReference type="ARBA" id="ARBA00038887"/>
    </source>
</evidence>
<name>A0A0K0LBI6_9BACT</name>
<organism evidence="7">
    <name type="scientific">uncultured bacterium TB306_p</name>
    <dbReference type="NCBI Taxonomy" id="1552137"/>
    <lineage>
        <taxon>Bacteria</taxon>
        <taxon>environmental samples</taxon>
    </lineage>
</organism>
<evidence type="ECO:0000256" key="1">
    <source>
        <dbReference type="ARBA" id="ARBA00001946"/>
    </source>
</evidence>
<dbReference type="PANTHER" id="PTHR42742:SF3">
    <property type="entry name" value="FRUCTOKINASE"/>
    <property type="match status" value="1"/>
</dbReference>
<dbReference type="InterPro" id="IPR043129">
    <property type="entry name" value="ATPase_NBD"/>
</dbReference>
<keyword evidence="2" id="KW-0479">Metal-binding</keyword>
<dbReference type="EMBL" id="KM669724">
    <property type="protein sequence ID" value="AIW81380.1"/>
    <property type="molecule type" value="Genomic_DNA"/>
</dbReference>
<evidence type="ECO:0000256" key="6">
    <source>
        <dbReference type="ARBA" id="ARBA00048451"/>
    </source>
</evidence>
<reference evidence="7" key="1">
    <citation type="submission" date="2014-09" db="EMBL/GenBank/DDBJ databases">
        <authorList>
            <person name="Magalhaes I.L.F."/>
            <person name="Oliveira U."/>
            <person name="Santos F.R."/>
            <person name="Vidigal T.H.D.A."/>
            <person name="Brescovit A.D."/>
            <person name="Santos A.J."/>
        </authorList>
    </citation>
    <scope>NUCLEOTIDE SEQUENCE</scope>
</reference>
<evidence type="ECO:0000256" key="3">
    <source>
        <dbReference type="ARBA" id="ARBA00022833"/>
    </source>
</evidence>
<dbReference type="AlphaFoldDB" id="A0A0K0LBI6"/>
<comment type="cofactor">
    <cofactor evidence="1">
        <name>Mg(2+)</name>
        <dbReference type="ChEBI" id="CHEBI:18420"/>
    </cofactor>
</comment>
<dbReference type="PANTHER" id="PTHR42742">
    <property type="entry name" value="TRANSCRIPTIONAL REPRESSOR MPRA"/>
    <property type="match status" value="1"/>
</dbReference>
<accession>A0A0K0LBI6</accession>
<keyword evidence="3" id="KW-0862">Zinc</keyword>
<proteinExistence type="predicted"/>
<protein>
    <recommendedName>
        <fullName evidence="5">fructokinase</fullName>
        <ecNumber evidence="5">2.7.1.4</ecNumber>
    </recommendedName>
</protein>
<evidence type="ECO:0000313" key="7">
    <source>
        <dbReference type="EMBL" id="AIW81380.1"/>
    </source>
</evidence>
<dbReference type="Gene3D" id="3.30.420.40">
    <property type="match status" value="2"/>
</dbReference>
<dbReference type="GO" id="GO:0008865">
    <property type="term" value="F:fructokinase activity"/>
    <property type="evidence" value="ECO:0007669"/>
    <property type="project" value="UniProtKB-EC"/>
</dbReference>
<keyword evidence="4" id="KW-0460">Magnesium</keyword>
<dbReference type="InterPro" id="IPR051804">
    <property type="entry name" value="Carb_Metab_Reg_Kinase/Isom"/>
</dbReference>
<dbReference type="SUPFAM" id="SSF53067">
    <property type="entry name" value="Actin-like ATPase domain"/>
    <property type="match status" value="1"/>
</dbReference>
<dbReference type="Pfam" id="PF00480">
    <property type="entry name" value="ROK"/>
    <property type="match status" value="1"/>
</dbReference>
<sequence length="295" mass="29847">MVAMFAGIELGGTKCVALLASGPDDVREEVSIPTTTPAQTFAALRDVLEGWLASWQFDALGIASFGPLDLDAASSSFGQIVTTPKPGWSGADLHQLTVPNIPFAIDTDVNGAALAEGQWGAARGLTNWTYITVGTGIGVGSVVGGEPLHGLGHSEAGHMRIPLPPGVARGGCPYHADCVEGLASGPALAHRTGIRGDEIPADHPVWGDVAESLAALCHNLALTTLPQRILIGGGVGARSGLVDRINAALIDSLNGYAHGAAIAAMPAPYVQAPALGGRAGPLGAIALAMRAAATR</sequence>
<dbReference type="EC" id="2.7.1.4" evidence="5"/>
<dbReference type="CDD" id="cd24067">
    <property type="entry name" value="ASKHA_NBD_ROK_BsFRK-like"/>
    <property type="match status" value="1"/>
</dbReference>